<reference evidence="3" key="1">
    <citation type="submission" date="2023-10" db="EMBL/GenBank/DDBJ databases">
        <authorList>
            <person name="Chen Y."/>
            <person name="Shah S."/>
            <person name="Dougan E. K."/>
            <person name="Thang M."/>
            <person name="Chan C."/>
        </authorList>
    </citation>
    <scope>NUCLEOTIDE SEQUENCE [LARGE SCALE GENOMIC DNA]</scope>
</reference>
<sequence length="1228" mass="133836">AVRPRDFDGYLIADEVGIATKETECLLVKAVDPSAPGPELESDARVLDIKTRPDGSRHRHFTEAARQVTTTEWPEWPILGPRTAPWCLEFLARQDQHPRARQTKWVHECRLEATDEGVGDHDLAMRMAELGLSFDQLNLGELASFELSMRKAQMAEWRHRDRLAAVEGDDLMEESYLYLGTGETRGLAMAAPALVDHINQEMHRGAQILKERRKAKEERLLSRGGGGGGSAGSGGSKAELHKKIQQQAADLKKLQDKGAGGPAGLSRSVRSRARRRLHVANWIADAAESFNALHGHGGARDHFSASAGKQRSLEFTQSIIEQAGPPPCSPAAAHAELRGHQPGYDTEPELPAQYQREIPPLPGPGARCDPSDVLRGLEHDQRAGIYMDLPEARFGSPLLQVLPMVVVGCAPARLNLACTSTTCASSAATATDAWPTGAVVGKLEDVGLKCKGVMEPEDLQTFTGITFERRSGRVGASAAQTWRGRLALLFVADRRSATGDEIFSLLGHFTWAALLRRTLLCMFQQAYVFARVAGRRRLRPWSRVELELRRAAALLVFAFSDSKKPNSTFAYASDASRGQAGSGGGYGAVGQTWANELVEHTAASAESWRYSVLDAIGARECALGFDPAEGTKVGRHPARAGSTSFEGVGRAAIGDFSDWGVLFHGEFQRDEDITVLEGRAAAMAARHAVRGRSGHGHRHLILVDNLGLALAVLAVGKGRSPSITLNHVLQQLCAMPIVTDITFILRWTPLEWNPADKPSRLRLHRTRDARADPRHAAYLGGADGPSGHQALRRDVHALARRRHCRGGPTSEPQSAGPSSPGAAGLGGALHAATSEGRERARAEGLTVLQSLKVGSAWRVYFQKEYLDFVSWTRSRGLSTLGVQAIDSCFAQYLDFLLWEGHNHHKGGKALAALKHYNPGLGLSSAAALERTTAGLRGFRKLARGSTWAPMARELLFAAVGLALHRGWRSFAIALALSWDTMIRLPSELVAMTRATLVAPAPRSGRAAWSLLLFPEELNKVSKTLGCGEGVVLSDEVSTALGPELAMLVRARTDRQPLWDFDTTAFNSKFRTVFDQLGHQDCHLHQVRHGGASFRAAVMGEKLADIQAMLRHQSDNSTKRHARHVRYFAEVGKLSPEVTQFGREVDANLTDLLRGRAMTDAAVRRHWRAALREALADLFSGTGKVASWLERKSGYAVLRIDVAAHPAVDLSRRVRGAIVIGWLRARVVR</sequence>
<feature type="non-terminal residue" evidence="3">
    <location>
        <position position="1228"/>
    </location>
</feature>
<evidence type="ECO:0000256" key="2">
    <source>
        <dbReference type="SAM" id="MobiDB-lite"/>
    </source>
</evidence>
<evidence type="ECO:0000256" key="1">
    <source>
        <dbReference type="ARBA" id="ARBA00023172"/>
    </source>
</evidence>
<evidence type="ECO:0008006" key="5">
    <source>
        <dbReference type="Google" id="ProtNLM"/>
    </source>
</evidence>
<feature type="region of interest" description="Disordered" evidence="2">
    <location>
        <begin position="803"/>
        <end position="836"/>
    </location>
</feature>
<keyword evidence="1" id="KW-0233">DNA recombination</keyword>
<dbReference type="InterPro" id="IPR013762">
    <property type="entry name" value="Integrase-like_cat_sf"/>
</dbReference>
<dbReference type="EMBL" id="CAUYUJ010015327">
    <property type="protein sequence ID" value="CAK0852624.1"/>
    <property type="molecule type" value="Genomic_DNA"/>
</dbReference>
<keyword evidence="4" id="KW-1185">Reference proteome</keyword>
<dbReference type="Gene3D" id="1.10.443.10">
    <property type="entry name" value="Intergrase catalytic core"/>
    <property type="match status" value="1"/>
</dbReference>
<feature type="non-terminal residue" evidence="3">
    <location>
        <position position="1"/>
    </location>
</feature>
<name>A0ABN9U2M0_9DINO</name>
<feature type="compositionally biased region" description="Gly residues" evidence="2">
    <location>
        <begin position="223"/>
        <end position="235"/>
    </location>
</feature>
<dbReference type="InterPro" id="IPR011010">
    <property type="entry name" value="DNA_brk_join_enz"/>
</dbReference>
<organism evidence="3 4">
    <name type="scientific">Prorocentrum cordatum</name>
    <dbReference type="NCBI Taxonomy" id="2364126"/>
    <lineage>
        <taxon>Eukaryota</taxon>
        <taxon>Sar</taxon>
        <taxon>Alveolata</taxon>
        <taxon>Dinophyceae</taxon>
        <taxon>Prorocentrales</taxon>
        <taxon>Prorocentraceae</taxon>
        <taxon>Prorocentrum</taxon>
    </lineage>
</organism>
<gene>
    <name evidence="3" type="ORF">PCOR1329_LOCUS44351</name>
</gene>
<dbReference type="Proteomes" id="UP001189429">
    <property type="component" value="Unassembled WGS sequence"/>
</dbReference>
<protein>
    <recommendedName>
        <fullName evidence="5">Tyr recombinase domain-containing protein</fullName>
    </recommendedName>
</protein>
<accession>A0ABN9U2M0</accession>
<proteinExistence type="predicted"/>
<comment type="caution">
    <text evidence="3">The sequence shown here is derived from an EMBL/GenBank/DDBJ whole genome shotgun (WGS) entry which is preliminary data.</text>
</comment>
<feature type="compositionally biased region" description="Low complexity" evidence="2">
    <location>
        <begin position="814"/>
        <end position="832"/>
    </location>
</feature>
<evidence type="ECO:0000313" key="3">
    <source>
        <dbReference type="EMBL" id="CAK0852624.1"/>
    </source>
</evidence>
<evidence type="ECO:0000313" key="4">
    <source>
        <dbReference type="Proteomes" id="UP001189429"/>
    </source>
</evidence>
<feature type="region of interest" description="Disordered" evidence="2">
    <location>
        <begin position="213"/>
        <end position="270"/>
    </location>
</feature>
<dbReference type="SUPFAM" id="SSF56349">
    <property type="entry name" value="DNA breaking-rejoining enzymes"/>
    <property type="match status" value="1"/>
</dbReference>